<evidence type="ECO:0000313" key="3">
    <source>
        <dbReference type="Proteomes" id="UP000232003"/>
    </source>
</evidence>
<dbReference type="NCBIfam" id="NF033576">
    <property type="entry name" value="mCpol"/>
    <property type="match status" value="1"/>
</dbReference>
<sequence length="128" mass="13832">MSENLLICIGDGDNIGDVIDFYLLSENLAEASKFSFKVKAAIEKIAEFAQNEMNASLVYVAGDDICFTVQANLNILSNLVCYSNFFLKTTGKTMSFGVGQTSVEAVVSLRKAKVSGKGRVINFRGGDN</sequence>
<dbReference type="EMBL" id="CP024786">
    <property type="protein sequence ID" value="AUB42939.1"/>
    <property type="molecule type" value="Genomic_DNA"/>
</dbReference>
<evidence type="ECO:0000313" key="2">
    <source>
        <dbReference type="EMBL" id="AUB42939.1"/>
    </source>
</evidence>
<dbReference type="OrthoDB" id="495461at2"/>
<evidence type="ECO:0000259" key="1">
    <source>
        <dbReference type="Pfam" id="PF18182"/>
    </source>
</evidence>
<dbReference type="KEGG" id="nfl:COO91_09093"/>
<reference evidence="2 3" key="1">
    <citation type="submission" date="2017-11" db="EMBL/GenBank/DDBJ databases">
        <title>Complete genome of a free-living desiccation-tolerant cyanobacterium and its photosynthetic adaptation to extreme terrestrial habitat.</title>
        <authorList>
            <person name="Shang J."/>
        </authorList>
    </citation>
    <scope>NUCLEOTIDE SEQUENCE [LARGE SCALE GENOMIC DNA]</scope>
    <source>
        <strain evidence="2 3">CCNUN1</strain>
        <plasmid evidence="3">pnfsy01</plasmid>
    </source>
</reference>
<gene>
    <name evidence="2" type="ORF">COO91_09093</name>
</gene>
<dbReference type="AlphaFoldDB" id="A0A2K8T5K2"/>
<dbReference type="Pfam" id="PF18182">
    <property type="entry name" value="mCpol"/>
    <property type="match status" value="1"/>
</dbReference>
<proteinExistence type="predicted"/>
<organism evidence="2 3">
    <name type="scientific">Nostoc flagelliforme CCNUN1</name>
    <dbReference type="NCBI Taxonomy" id="2038116"/>
    <lineage>
        <taxon>Bacteria</taxon>
        <taxon>Bacillati</taxon>
        <taxon>Cyanobacteriota</taxon>
        <taxon>Cyanophyceae</taxon>
        <taxon>Nostocales</taxon>
        <taxon>Nostocaceae</taxon>
        <taxon>Nostoc</taxon>
    </lineage>
</organism>
<dbReference type="InterPro" id="IPR040942">
    <property type="entry name" value="Minimal_Cpol"/>
</dbReference>
<dbReference type="RefSeq" id="WP_100903275.1">
    <property type="nucleotide sequence ID" value="NZ_CAWNNC010000002.1"/>
</dbReference>
<geneLocation type="plasmid" evidence="3">
    <name>pnfsy01</name>
</geneLocation>
<name>A0A2K8T5K2_9NOSO</name>
<dbReference type="Gene3D" id="3.30.70.270">
    <property type="match status" value="1"/>
</dbReference>
<keyword evidence="3" id="KW-1185">Reference proteome</keyword>
<dbReference type="Proteomes" id="UP000232003">
    <property type="component" value="Plasmid pNFSY01"/>
</dbReference>
<feature type="domain" description="Minimal CRISPR polymerase" evidence="1">
    <location>
        <begin position="8"/>
        <end position="122"/>
    </location>
</feature>
<protein>
    <recommendedName>
        <fullName evidence="1">Minimal CRISPR polymerase domain-containing protein</fullName>
    </recommendedName>
</protein>
<dbReference type="InterPro" id="IPR043128">
    <property type="entry name" value="Rev_trsase/Diguanyl_cyclase"/>
</dbReference>
<keyword evidence="2" id="KW-0614">Plasmid</keyword>
<accession>A0A2K8T5K2</accession>